<accession>A0A2W4ZQ66</accession>
<evidence type="ECO:0000313" key="1">
    <source>
        <dbReference type="EMBL" id="PZO56968.1"/>
    </source>
</evidence>
<dbReference type="EMBL" id="QBMP01000059">
    <property type="protein sequence ID" value="PZO56968.1"/>
    <property type="molecule type" value="Genomic_DNA"/>
</dbReference>
<proteinExistence type="predicted"/>
<sequence length="253" mass="28613">MTKQISLNTLWDSATSQDRVFHVDDYTHLPEAARQYLGHAIAPGTQLASAVRLKMHGEIKLKKWIPFKAEQVICWKHGLIWSATAWMNDFLPIVGSDRIIDGIGAMQWKILGLFPVMTADGSDITRSAIGRLQAESMWLPSVFCDDGVSWTSPDSSHLDSTLQSSFIVQGDRTKLDFTLDQTGRLKTFKLPRWGNPDGAEFRYVDFGGILEEESTFSGYTIPTSLRVGWYFGTERFESEGEFFRATIDDVIYR</sequence>
<reference evidence="2" key="1">
    <citation type="submission" date="2018-04" db="EMBL/GenBank/DDBJ databases">
        <authorList>
            <person name="Cornet L."/>
        </authorList>
    </citation>
    <scope>NUCLEOTIDE SEQUENCE [LARGE SCALE GENOMIC DNA]</scope>
</reference>
<dbReference type="Proteomes" id="UP000249794">
    <property type="component" value="Unassembled WGS sequence"/>
</dbReference>
<organism evidence="1 2">
    <name type="scientific">Phormidesmis priestleyi</name>
    <dbReference type="NCBI Taxonomy" id="268141"/>
    <lineage>
        <taxon>Bacteria</taxon>
        <taxon>Bacillati</taxon>
        <taxon>Cyanobacteriota</taxon>
        <taxon>Cyanophyceae</taxon>
        <taxon>Leptolyngbyales</taxon>
        <taxon>Leptolyngbyaceae</taxon>
        <taxon>Phormidesmis</taxon>
    </lineage>
</organism>
<dbReference type="AlphaFoldDB" id="A0A2W4ZQ66"/>
<evidence type="ECO:0000313" key="2">
    <source>
        <dbReference type="Proteomes" id="UP000249794"/>
    </source>
</evidence>
<dbReference type="InterPro" id="IPR054213">
    <property type="entry name" value="DUF6920"/>
</dbReference>
<gene>
    <name evidence="1" type="ORF">DCF15_07800</name>
</gene>
<dbReference type="Pfam" id="PF21900">
    <property type="entry name" value="DUF6920"/>
    <property type="match status" value="1"/>
</dbReference>
<name>A0A2W4ZQ66_9CYAN</name>
<reference evidence="1 2" key="2">
    <citation type="submission" date="2018-06" db="EMBL/GenBank/DDBJ databases">
        <title>Metagenomic assembly of (sub)arctic Cyanobacteria and their associated microbiome from non-axenic cultures.</title>
        <authorList>
            <person name="Baurain D."/>
        </authorList>
    </citation>
    <scope>NUCLEOTIDE SEQUENCE [LARGE SCALE GENOMIC DNA]</scope>
    <source>
        <strain evidence="1">ULC027bin1</strain>
    </source>
</reference>
<comment type="caution">
    <text evidence="1">The sequence shown here is derived from an EMBL/GenBank/DDBJ whole genome shotgun (WGS) entry which is preliminary data.</text>
</comment>
<protein>
    <submittedName>
        <fullName evidence="1">Uncharacterized protein</fullName>
    </submittedName>
</protein>